<reference evidence="1 2" key="1">
    <citation type="submission" date="2023-03" db="EMBL/GenBank/DDBJ databases">
        <title>High recombination rates correlate with genetic variation in Cardiocondyla obscurior ants.</title>
        <authorList>
            <person name="Errbii M."/>
        </authorList>
    </citation>
    <scope>NUCLEOTIDE SEQUENCE [LARGE SCALE GENOMIC DNA]</scope>
    <source>
        <strain evidence="1">Alpha-2009</strain>
        <tissue evidence="1">Whole body</tissue>
    </source>
</reference>
<accession>A0AAW2ESX6</accession>
<protein>
    <submittedName>
        <fullName evidence="1">Uncharacterized protein</fullName>
    </submittedName>
</protein>
<name>A0AAW2ESX6_9HYME</name>
<evidence type="ECO:0000313" key="2">
    <source>
        <dbReference type="Proteomes" id="UP001430953"/>
    </source>
</evidence>
<gene>
    <name evidence="1" type="ORF">PUN28_016276</name>
</gene>
<keyword evidence="2" id="KW-1185">Reference proteome</keyword>
<organism evidence="1 2">
    <name type="scientific">Cardiocondyla obscurior</name>
    <dbReference type="NCBI Taxonomy" id="286306"/>
    <lineage>
        <taxon>Eukaryota</taxon>
        <taxon>Metazoa</taxon>
        <taxon>Ecdysozoa</taxon>
        <taxon>Arthropoda</taxon>
        <taxon>Hexapoda</taxon>
        <taxon>Insecta</taxon>
        <taxon>Pterygota</taxon>
        <taxon>Neoptera</taxon>
        <taxon>Endopterygota</taxon>
        <taxon>Hymenoptera</taxon>
        <taxon>Apocrita</taxon>
        <taxon>Aculeata</taxon>
        <taxon>Formicoidea</taxon>
        <taxon>Formicidae</taxon>
        <taxon>Myrmicinae</taxon>
        <taxon>Cardiocondyla</taxon>
    </lineage>
</organism>
<dbReference type="Proteomes" id="UP001430953">
    <property type="component" value="Unassembled WGS sequence"/>
</dbReference>
<dbReference type="AlphaFoldDB" id="A0AAW2ESX6"/>
<dbReference type="EMBL" id="JADYXP020000018">
    <property type="protein sequence ID" value="KAL0106443.1"/>
    <property type="molecule type" value="Genomic_DNA"/>
</dbReference>
<comment type="caution">
    <text evidence="1">The sequence shown here is derived from an EMBL/GenBank/DDBJ whole genome shotgun (WGS) entry which is preliminary data.</text>
</comment>
<proteinExistence type="predicted"/>
<evidence type="ECO:0000313" key="1">
    <source>
        <dbReference type="EMBL" id="KAL0106443.1"/>
    </source>
</evidence>
<sequence length="171" mass="20123">MALVLYKLHKCRIFGASLLLLYKSHLYKSTARPKIIASITLLLFKNTFTLYYKSVRHINRKKYDCKETYLNMHRTAFNSHSRLSLFLTNRISQLASLLHRHKRQFQCQEILYIIFHYPIFPLLILSSCVESQATIRLFGKGSQVPNFREARAVYFDPSFGQLLIRACATWK</sequence>